<feature type="short sequence motif" description="Histidine triad motif" evidence="4">
    <location>
        <begin position="98"/>
        <end position="102"/>
    </location>
</feature>
<evidence type="ECO:0000256" key="3">
    <source>
        <dbReference type="PIRSR" id="PIRSR601310-1"/>
    </source>
</evidence>
<evidence type="ECO:0000256" key="1">
    <source>
        <dbReference type="ARBA" id="ARBA00022741"/>
    </source>
</evidence>
<sequence>AAASCIFCQIARSETSTKLLHSDEKVVAFQDINPSAYRHYLVIPVEHIATVRDLQRRSTDYALVTHMLTVGQTLLHRDAPQSKYRFGFHQPPFNSVDHLHLHCLALPYTPSWRHLKYLSLGPFGGFIEADKLLEKIKPP</sequence>
<dbReference type="Proteomes" id="UP000594263">
    <property type="component" value="Unplaced"/>
</dbReference>
<dbReference type="GO" id="GO:0047627">
    <property type="term" value="F:adenylylsulfatase activity"/>
    <property type="evidence" value="ECO:0007669"/>
    <property type="project" value="UniProtKB-ARBA"/>
</dbReference>
<dbReference type="Gene3D" id="3.30.428.10">
    <property type="entry name" value="HIT-like"/>
    <property type="match status" value="1"/>
</dbReference>
<evidence type="ECO:0000313" key="6">
    <source>
        <dbReference type="EnsemblPlants" id="Kaladp0048s0947.1.v1.1"/>
    </source>
</evidence>
<accession>A0A7N0U1U2</accession>
<dbReference type="Pfam" id="PF11969">
    <property type="entry name" value="DcpS_C"/>
    <property type="match status" value="1"/>
</dbReference>
<dbReference type="OMA" id="EKKCIFC"/>
<dbReference type="EnsemblPlants" id="Kaladp0048s0947.1.v1.1">
    <property type="protein sequence ID" value="Kaladp0048s0947.1.v1.1"/>
    <property type="gene ID" value="Kaladp0048s0947.v1.1"/>
</dbReference>
<dbReference type="AlphaFoldDB" id="A0A7N0U1U2"/>
<evidence type="ECO:0000256" key="4">
    <source>
        <dbReference type="PROSITE-ProRule" id="PRU00464"/>
    </source>
</evidence>
<feature type="active site" description="Tele-AMP-histidine intermediate" evidence="3">
    <location>
        <position position="102"/>
    </location>
</feature>
<dbReference type="PANTHER" id="PTHR12486:SF5">
    <property type="entry name" value="ADENOSINE 5'-MONOPHOSPHORAMIDASE HINT3"/>
    <property type="match status" value="1"/>
</dbReference>
<organism evidence="6 7">
    <name type="scientific">Kalanchoe fedtschenkoi</name>
    <name type="common">Lavender scallops</name>
    <name type="synonym">South American air plant</name>
    <dbReference type="NCBI Taxonomy" id="63787"/>
    <lineage>
        <taxon>Eukaryota</taxon>
        <taxon>Viridiplantae</taxon>
        <taxon>Streptophyta</taxon>
        <taxon>Embryophyta</taxon>
        <taxon>Tracheophyta</taxon>
        <taxon>Spermatophyta</taxon>
        <taxon>Magnoliopsida</taxon>
        <taxon>eudicotyledons</taxon>
        <taxon>Gunneridae</taxon>
        <taxon>Pentapetalae</taxon>
        <taxon>Saxifragales</taxon>
        <taxon>Crassulaceae</taxon>
        <taxon>Kalanchoe</taxon>
    </lineage>
</organism>
<dbReference type="PANTHER" id="PTHR12486">
    <property type="entry name" value="APRATAXIN-RELATED"/>
    <property type="match status" value="1"/>
</dbReference>
<dbReference type="GO" id="GO:0000166">
    <property type="term" value="F:nucleotide binding"/>
    <property type="evidence" value="ECO:0007669"/>
    <property type="project" value="UniProtKB-KW"/>
</dbReference>
<reference evidence="6" key="1">
    <citation type="submission" date="2021-01" db="UniProtKB">
        <authorList>
            <consortium name="EnsemblPlants"/>
        </authorList>
    </citation>
    <scope>IDENTIFICATION</scope>
</reference>
<dbReference type="InterPro" id="IPR036265">
    <property type="entry name" value="HIT-like_sf"/>
</dbReference>
<protein>
    <recommendedName>
        <fullName evidence="5">HIT domain-containing protein</fullName>
    </recommendedName>
</protein>
<evidence type="ECO:0000256" key="2">
    <source>
        <dbReference type="ARBA" id="ARBA00022801"/>
    </source>
</evidence>
<keyword evidence="2" id="KW-0378">Hydrolase</keyword>
<evidence type="ECO:0000313" key="7">
    <source>
        <dbReference type="Proteomes" id="UP000594263"/>
    </source>
</evidence>
<keyword evidence="7" id="KW-1185">Reference proteome</keyword>
<dbReference type="PRINTS" id="PR00332">
    <property type="entry name" value="HISTRIAD"/>
</dbReference>
<dbReference type="InterPro" id="IPR001310">
    <property type="entry name" value="Histidine_triad_HIT"/>
</dbReference>
<feature type="domain" description="HIT" evidence="5">
    <location>
        <begin position="6"/>
        <end position="113"/>
    </location>
</feature>
<keyword evidence="1" id="KW-0547">Nucleotide-binding</keyword>
<proteinExistence type="predicted"/>
<name>A0A7N0U1U2_KALFE</name>
<dbReference type="InterPro" id="IPR011146">
    <property type="entry name" value="HIT-like"/>
</dbReference>
<dbReference type="SUPFAM" id="SSF54197">
    <property type="entry name" value="HIT-like"/>
    <property type="match status" value="1"/>
</dbReference>
<dbReference type="Gramene" id="Kaladp0048s0947.1.v1.1">
    <property type="protein sequence ID" value="Kaladp0048s0947.1.v1.1"/>
    <property type="gene ID" value="Kaladp0048s0947.v1.1"/>
</dbReference>
<evidence type="ECO:0000259" key="5">
    <source>
        <dbReference type="PROSITE" id="PS51084"/>
    </source>
</evidence>
<dbReference type="PROSITE" id="PS51084">
    <property type="entry name" value="HIT_2"/>
    <property type="match status" value="1"/>
</dbReference>